<keyword evidence="4" id="KW-1185">Reference proteome</keyword>
<dbReference type="OrthoDB" id="2401965at2759"/>
<dbReference type="PANTHER" id="PTHR45639">
    <property type="entry name" value="HSC70CB, ISOFORM G-RELATED"/>
    <property type="match status" value="1"/>
</dbReference>
<dbReference type="Gene3D" id="3.30.420.40">
    <property type="match status" value="2"/>
</dbReference>
<dbReference type="SUPFAM" id="SSF53067">
    <property type="entry name" value="Actin-like ATPase domain"/>
    <property type="match status" value="2"/>
</dbReference>
<evidence type="ECO:0000256" key="2">
    <source>
        <dbReference type="ARBA" id="ARBA00022741"/>
    </source>
</evidence>
<dbReference type="KEGG" id="hazt:108674520"/>
<keyword evidence="2" id="KW-0547">Nucleotide-binding</keyword>
<dbReference type="Gene3D" id="3.90.640.10">
    <property type="entry name" value="Actin, Chain A, domain 4"/>
    <property type="match status" value="1"/>
</dbReference>
<reference evidence="5" key="1">
    <citation type="submission" date="2025-08" db="UniProtKB">
        <authorList>
            <consortium name="RefSeq"/>
        </authorList>
    </citation>
    <scope>IDENTIFICATION</scope>
    <source>
        <tissue evidence="5">Whole organism</tissue>
    </source>
</reference>
<protein>
    <submittedName>
        <fullName evidence="5">Heat shock 70 kDa protein IV-like</fullName>
    </submittedName>
</protein>
<evidence type="ECO:0000256" key="1">
    <source>
        <dbReference type="ARBA" id="ARBA00007381"/>
    </source>
</evidence>
<name>A0A979FJ22_HYAAZ</name>
<proteinExistence type="inferred from homology"/>
<gene>
    <name evidence="5" type="primary">LOC108674520</name>
</gene>
<dbReference type="Proteomes" id="UP000694843">
    <property type="component" value="Unplaced"/>
</dbReference>
<evidence type="ECO:0000256" key="3">
    <source>
        <dbReference type="ARBA" id="ARBA00022840"/>
    </source>
</evidence>
<dbReference type="GO" id="GO:0034663">
    <property type="term" value="C:endoplasmic reticulum chaperone complex"/>
    <property type="evidence" value="ECO:0007669"/>
    <property type="project" value="TreeGrafter"/>
</dbReference>
<keyword evidence="3" id="KW-0067">ATP-binding</keyword>
<dbReference type="InterPro" id="IPR043129">
    <property type="entry name" value="ATPase_NBD"/>
</dbReference>
<sequence length="424" mass="45508">MSGAASIGLDLGAGKCCVASVRAGAVTVLPNAHGDKTTPSFVAFTDSRSLVGSDARDQAALNAENTFYGIKTVLGRSYKQESGAVSIESLERLKLSNSESGKQGTQLRSLEKDPTVSPYLPVFSTTKDGLPVFEVKYRNINAMLRPEEIAALLIANMKSAAEDQLGCVTNAVISVPVNCSNAQRVATLDAACIAGLESVTLVNSTTAAAIAYWNQRPRDDDCLAVVDFGASSLNLAIVSIENGTVKVQEAFGGSTVGGNFVDECLMQAVIKKFEDKHEQPFEKSPRALMNLRASMEKLKHNLTLCTSSDVQVDSMAHDIDFSCSFSRADMEDSCKQQFEIFRNALRRLAQSKSWATVRTVVLVGGSTRIPAVENLILETLGKPVDRTLDKDHAVACGAALRAVRSCEVGEVLSRRIWFQIGSEA</sequence>
<dbReference type="Pfam" id="PF00012">
    <property type="entry name" value="HSP70"/>
    <property type="match status" value="2"/>
</dbReference>
<dbReference type="PRINTS" id="PR00301">
    <property type="entry name" value="HEATSHOCK70"/>
</dbReference>
<dbReference type="AlphaFoldDB" id="A0A979FJ22"/>
<dbReference type="RefSeq" id="XP_047736294.1">
    <property type="nucleotide sequence ID" value="XM_047880338.1"/>
</dbReference>
<comment type="similarity">
    <text evidence="1">Belongs to the heat shock protein 70 family.</text>
</comment>
<dbReference type="Gene3D" id="3.30.30.30">
    <property type="match status" value="1"/>
</dbReference>
<dbReference type="GO" id="GO:0030968">
    <property type="term" value="P:endoplasmic reticulum unfolded protein response"/>
    <property type="evidence" value="ECO:0007669"/>
    <property type="project" value="TreeGrafter"/>
</dbReference>
<organism evidence="4 5">
    <name type="scientific">Hyalella azteca</name>
    <name type="common">Amphipod</name>
    <dbReference type="NCBI Taxonomy" id="294128"/>
    <lineage>
        <taxon>Eukaryota</taxon>
        <taxon>Metazoa</taxon>
        <taxon>Ecdysozoa</taxon>
        <taxon>Arthropoda</taxon>
        <taxon>Crustacea</taxon>
        <taxon>Multicrustacea</taxon>
        <taxon>Malacostraca</taxon>
        <taxon>Eumalacostraca</taxon>
        <taxon>Peracarida</taxon>
        <taxon>Amphipoda</taxon>
        <taxon>Senticaudata</taxon>
        <taxon>Talitrida</taxon>
        <taxon>Talitroidea</taxon>
        <taxon>Hyalellidae</taxon>
        <taxon>Hyalella</taxon>
    </lineage>
</organism>
<dbReference type="GO" id="GO:0140662">
    <property type="term" value="F:ATP-dependent protein folding chaperone"/>
    <property type="evidence" value="ECO:0007669"/>
    <property type="project" value="InterPro"/>
</dbReference>
<dbReference type="GO" id="GO:0005524">
    <property type="term" value="F:ATP binding"/>
    <property type="evidence" value="ECO:0007669"/>
    <property type="project" value="UniProtKB-KW"/>
</dbReference>
<accession>A0A979FJ22</accession>
<dbReference type="PANTHER" id="PTHR45639:SF34">
    <property type="entry name" value="CHAPERONE PROTEIN DNAK"/>
    <property type="match status" value="1"/>
</dbReference>
<evidence type="ECO:0000313" key="5">
    <source>
        <dbReference type="RefSeq" id="XP_047736294.1"/>
    </source>
</evidence>
<dbReference type="InterPro" id="IPR013126">
    <property type="entry name" value="Hsp_70_fam"/>
</dbReference>
<dbReference type="GeneID" id="108674520"/>
<evidence type="ECO:0000313" key="4">
    <source>
        <dbReference type="Proteomes" id="UP000694843"/>
    </source>
</evidence>